<protein>
    <submittedName>
        <fullName evidence="1">Uncharacterized protein</fullName>
    </submittedName>
</protein>
<sequence length="82" mass="8931">MTAMSHSPPLSIQESHMQDTVIQVILFAKPSTLISLSLTIQDKAKTTTCTQSELYPSIVSAMGGTQQPFFVARPLHVVAPLY</sequence>
<evidence type="ECO:0000313" key="2">
    <source>
        <dbReference type="Proteomes" id="UP001187734"/>
    </source>
</evidence>
<dbReference type="EMBL" id="ONZP01000391">
    <property type="protein sequence ID" value="SPJ83729.1"/>
    <property type="molecule type" value="Genomic_DNA"/>
</dbReference>
<name>A0AAE8MH89_9HYPO</name>
<evidence type="ECO:0000313" key="1">
    <source>
        <dbReference type="EMBL" id="SPJ83729.1"/>
    </source>
</evidence>
<proteinExistence type="predicted"/>
<keyword evidence="2" id="KW-1185">Reference proteome</keyword>
<gene>
    <name evidence="1" type="ORF">FTOL_10245</name>
</gene>
<reference evidence="1" key="1">
    <citation type="submission" date="2018-03" db="EMBL/GenBank/DDBJ databases">
        <authorList>
            <person name="Guldener U."/>
        </authorList>
    </citation>
    <scope>NUCLEOTIDE SEQUENCE</scope>
</reference>
<comment type="caution">
    <text evidence="1">The sequence shown here is derived from an EMBL/GenBank/DDBJ whole genome shotgun (WGS) entry which is preliminary data.</text>
</comment>
<dbReference type="AlphaFoldDB" id="A0AAE8MH89"/>
<accession>A0AAE8MH89</accession>
<organism evidence="1 2">
    <name type="scientific">Fusarium torulosum</name>
    <dbReference type="NCBI Taxonomy" id="33205"/>
    <lineage>
        <taxon>Eukaryota</taxon>
        <taxon>Fungi</taxon>
        <taxon>Dikarya</taxon>
        <taxon>Ascomycota</taxon>
        <taxon>Pezizomycotina</taxon>
        <taxon>Sordariomycetes</taxon>
        <taxon>Hypocreomycetidae</taxon>
        <taxon>Hypocreales</taxon>
        <taxon>Nectriaceae</taxon>
        <taxon>Fusarium</taxon>
    </lineage>
</organism>
<dbReference type="Proteomes" id="UP001187734">
    <property type="component" value="Unassembled WGS sequence"/>
</dbReference>